<feature type="non-terminal residue" evidence="1">
    <location>
        <position position="1"/>
    </location>
</feature>
<protein>
    <submittedName>
        <fullName evidence="1">Uncharacterized protein</fullName>
    </submittedName>
</protein>
<gene>
    <name evidence="1" type="ORF">PENTCL1PPCAC_19586</name>
</gene>
<dbReference type="Proteomes" id="UP001432027">
    <property type="component" value="Unassembled WGS sequence"/>
</dbReference>
<dbReference type="AlphaFoldDB" id="A0AAV5TSQ2"/>
<reference evidence="1" key="1">
    <citation type="submission" date="2023-10" db="EMBL/GenBank/DDBJ databases">
        <title>Genome assembly of Pristionchus species.</title>
        <authorList>
            <person name="Yoshida K."/>
            <person name="Sommer R.J."/>
        </authorList>
    </citation>
    <scope>NUCLEOTIDE SEQUENCE</scope>
    <source>
        <strain evidence="1">RS0144</strain>
    </source>
</reference>
<organism evidence="1 2">
    <name type="scientific">Pristionchus entomophagus</name>
    <dbReference type="NCBI Taxonomy" id="358040"/>
    <lineage>
        <taxon>Eukaryota</taxon>
        <taxon>Metazoa</taxon>
        <taxon>Ecdysozoa</taxon>
        <taxon>Nematoda</taxon>
        <taxon>Chromadorea</taxon>
        <taxon>Rhabditida</taxon>
        <taxon>Rhabditina</taxon>
        <taxon>Diplogasteromorpha</taxon>
        <taxon>Diplogasteroidea</taxon>
        <taxon>Neodiplogasteridae</taxon>
        <taxon>Pristionchus</taxon>
    </lineage>
</organism>
<proteinExistence type="predicted"/>
<evidence type="ECO:0000313" key="2">
    <source>
        <dbReference type="Proteomes" id="UP001432027"/>
    </source>
</evidence>
<evidence type="ECO:0000313" key="1">
    <source>
        <dbReference type="EMBL" id="GMS97411.1"/>
    </source>
</evidence>
<sequence length="183" mass="21429">IQLTGSEEFHREVFNLIKEFKAKSLDLGIHRVGNELLKEMMVDSYFHDLTKACEALRVNVQDNRITPEALQQMYKNMIEGSTMCRCLSIGARKDQCVSALKLIGVCYRDGTFFSNRDIEVNYQMYEWKDERYTIFDGCLEIVLGRHVFEDDYSSFAVAFHKTREELQKAKNREDFVRIKVSTE</sequence>
<comment type="caution">
    <text evidence="1">The sequence shown here is derived from an EMBL/GenBank/DDBJ whole genome shotgun (WGS) entry which is preliminary data.</text>
</comment>
<accession>A0AAV5TSQ2</accession>
<dbReference type="EMBL" id="BTSX01000004">
    <property type="protein sequence ID" value="GMS97411.1"/>
    <property type="molecule type" value="Genomic_DNA"/>
</dbReference>
<keyword evidence="2" id="KW-1185">Reference proteome</keyword>
<name>A0AAV5TSQ2_9BILA</name>